<evidence type="ECO:0000313" key="3">
    <source>
        <dbReference type="Proteomes" id="UP001174909"/>
    </source>
</evidence>
<keyword evidence="3" id="KW-1185">Reference proteome</keyword>
<reference evidence="2" key="1">
    <citation type="submission" date="2023-03" db="EMBL/GenBank/DDBJ databases">
        <authorList>
            <person name="Steffen K."/>
            <person name="Cardenas P."/>
        </authorList>
    </citation>
    <scope>NUCLEOTIDE SEQUENCE</scope>
</reference>
<dbReference type="EMBL" id="CASHTH010003675">
    <property type="protein sequence ID" value="CAI8047753.1"/>
    <property type="molecule type" value="Genomic_DNA"/>
</dbReference>
<name>A0AA35X708_GEOBA</name>
<feature type="compositionally biased region" description="Basic and acidic residues" evidence="1">
    <location>
        <begin position="464"/>
        <end position="477"/>
    </location>
</feature>
<dbReference type="AlphaFoldDB" id="A0AA35X708"/>
<comment type="caution">
    <text evidence="2">The sequence shown here is derived from an EMBL/GenBank/DDBJ whole genome shotgun (WGS) entry which is preliminary data.</text>
</comment>
<gene>
    <name evidence="2" type="ORF">GBAR_LOCUS26420</name>
</gene>
<feature type="non-terminal residue" evidence="2">
    <location>
        <position position="1"/>
    </location>
</feature>
<feature type="region of interest" description="Disordered" evidence="1">
    <location>
        <begin position="1"/>
        <end position="113"/>
    </location>
</feature>
<feature type="region of interest" description="Disordered" evidence="1">
    <location>
        <begin position="314"/>
        <end position="348"/>
    </location>
</feature>
<feature type="region of interest" description="Disordered" evidence="1">
    <location>
        <begin position="437"/>
        <end position="515"/>
    </location>
</feature>
<dbReference type="Proteomes" id="UP001174909">
    <property type="component" value="Unassembled WGS sequence"/>
</dbReference>
<sequence>TAVEEENELTAPQTAVEEENEVNAPQTAVEEENEVNAPQTTVEEENEENAPQTAVEEENEVTAPQTAVEEENEVTAQQTAVEEENEENAPQTPVEEETAPQTPVEEETKENAALTLDTEAALPQAVVQEDEVSKVTTQEKKLKSSPQTADTVVVVKADETRTSPAKAKRKPCEVIVKELTVKSKKFRPRATRQHSPTPQEILTDRQLGVLVACLTLVGGHSHLWKLGHAYRTECSNNAFLTLKQFASCPEVLRLNGNSCVFLRSDVEVEKAVTPVSLKPETEEVMRMCQDHCNKEGRNIGGTLRYKYTRHDSLAKGRRVSEAESGKEGERQRREKSHTPVCTRKSWESGEFRRHRRRSLSPHFPRDVRSPKNPGHICHVLKFYTDFFATRTEPILYSDLLHEYVSATHLPSEFYLPSDLLKYDFDVYRKDNKRYIRPLMQTENTPPPVSADRVTSKTGTTEGTAADKQEPTCETEKAKRSRSSSKLKSKAASNFKSKRDKDVSGSTAATKEQSPT</sequence>
<feature type="compositionally biased region" description="Polar residues" evidence="1">
    <location>
        <begin position="503"/>
        <end position="515"/>
    </location>
</feature>
<evidence type="ECO:0000256" key="1">
    <source>
        <dbReference type="SAM" id="MobiDB-lite"/>
    </source>
</evidence>
<proteinExistence type="predicted"/>
<feature type="compositionally biased region" description="Basic residues" evidence="1">
    <location>
        <begin position="478"/>
        <end position="488"/>
    </location>
</feature>
<accession>A0AA35X708</accession>
<organism evidence="2 3">
    <name type="scientific">Geodia barretti</name>
    <name type="common">Barrett's horny sponge</name>
    <dbReference type="NCBI Taxonomy" id="519541"/>
    <lineage>
        <taxon>Eukaryota</taxon>
        <taxon>Metazoa</taxon>
        <taxon>Porifera</taxon>
        <taxon>Demospongiae</taxon>
        <taxon>Heteroscleromorpha</taxon>
        <taxon>Tetractinellida</taxon>
        <taxon>Astrophorina</taxon>
        <taxon>Geodiidae</taxon>
        <taxon>Geodia</taxon>
    </lineage>
</organism>
<feature type="compositionally biased region" description="Basic and acidic residues" evidence="1">
    <location>
        <begin position="314"/>
        <end position="332"/>
    </location>
</feature>
<feature type="compositionally biased region" description="Acidic residues" evidence="1">
    <location>
        <begin position="94"/>
        <end position="108"/>
    </location>
</feature>
<evidence type="ECO:0000313" key="2">
    <source>
        <dbReference type="EMBL" id="CAI8047753.1"/>
    </source>
</evidence>
<protein>
    <submittedName>
        <fullName evidence="2">Uncharacterized protein</fullName>
    </submittedName>
</protein>
<feature type="non-terminal residue" evidence="2">
    <location>
        <position position="515"/>
    </location>
</feature>